<dbReference type="Gene3D" id="3.40.50.10420">
    <property type="entry name" value="NagB/RpiA/CoA transferase-like"/>
    <property type="match status" value="1"/>
</dbReference>
<dbReference type="EMBL" id="JAKZFC010000002">
    <property type="protein sequence ID" value="MCH7321730.1"/>
    <property type="molecule type" value="Genomic_DNA"/>
</dbReference>
<name>A0ABS9UCK4_9BACL</name>
<dbReference type="PIRSF" id="PIRSF006806">
    <property type="entry name" value="FTHF_cligase"/>
    <property type="match status" value="1"/>
</dbReference>
<dbReference type="PANTHER" id="PTHR23407:SF1">
    <property type="entry name" value="5-FORMYLTETRAHYDROFOLATE CYCLO-LIGASE"/>
    <property type="match status" value="1"/>
</dbReference>
<dbReference type="NCBIfam" id="TIGR02727">
    <property type="entry name" value="MTHFS_bact"/>
    <property type="match status" value="1"/>
</dbReference>
<dbReference type="InterPro" id="IPR037171">
    <property type="entry name" value="NagB/RpiA_transferase-like"/>
</dbReference>
<proteinExistence type="inferred from homology"/>
<evidence type="ECO:0000256" key="1">
    <source>
        <dbReference type="ARBA" id="ARBA00010638"/>
    </source>
</evidence>
<evidence type="ECO:0000256" key="3">
    <source>
        <dbReference type="ARBA" id="ARBA00022840"/>
    </source>
</evidence>
<dbReference type="InterPro" id="IPR024185">
    <property type="entry name" value="FTHF_cligase-like_sf"/>
</dbReference>
<dbReference type="PANTHER" id="PTHR23407">
    <property type="entry name" value="ATPASE INHIBITOR/5-FORMYLTETRAHYDROFOLATE CYCLO-LIGASE"/>
    <property type="match status" value="1"/>
</dbReference>
<dbReference type="RefSeq" id="WP_241368788.1">
    <property type="nucleotide sequence ID" value="NZ_JAKZFC010000002.1"/>
</dbReference>
<keyword evidence="5" id="KW-0436">Ligase</keyword>
<keyword evidence="3 4" id="KW-0067">ATP-binding</keyword>
<evidence type="ECO:0000256" key="4">
    <source>
        <dbReference type="RuleBase" id="RU361279"/>
    </source>
</evidence>
<protein>
    <recommendedName>
        <fullName evidence="4">5-formyltetrahydrofolate cyclo-ligase</fullName>
        <ecNumber evidence="4">6.3.3.2</ecNumber>
    </recommendedName>
</protein>
<dbReference type="InterPro" id="IPR002698">
    <property type="entry name" value="FTHF_cligase"/>
</dbReference>
<comment type="caution">
    <text evidence="5">The sequence shown here is derived from an EMBL/GenBank/DDBJ whole genome shotgun (WGS) entry which is preliminary data.</text>
</comment>
<keyword evidence="2 4" id="KW-0547">Nucleotide-binding</keyword>
<dbReference type="SUPFAM" id="SSF100950">
    <property type="entry name" value="NagB/RpiA/CoA transferase-like"/>
    <property type="match status" value="1"/>
</dbReference>
<sequence length="188" mass="21546">MDKKQLRNTVLQQLNDMSYQQYRDRSYAIAQNLLQQPAIIDATMIGITLSNKPEVDTSFIIEQLWKMNKKVAVPKCAVPEHAMQFYEIDTFAQTERAYKNILEPIPEFCDPVEKQQIDVIVVPGVVFDDGGYRIGFGGGYYDRYLQGYNGMKIALAFDEQLINKVPRESHDLPVHILVGEHMSVICEQ</sequence>
<reference evidence="5 6" key="1">
    <citation type="submission" date="2022-03" db="EMBL/GenBank/DDBJ databases">
        <authorList>
            <person name="Jo J.-H."/>
            <person name="Im W.-T."/>
        </authorList>
    </citation>
    <scope>NUCLEOTIDE SEQUENCE [LARGE SCALE GENOMIC DNA]</scope>
    <source>
        <strain evidence="5 6">MA9</strain>
    </source>
</reference>
<dbReference type="EC" id="6.3.3.2" evidence="4"/>
<evidence type="ECO:0000313" key="5">
    <source>
        <dbReference type="EMBL" id="MCH7321730.1"/>
    </source>
</evidence>
<comment type="similarity">
    <text evidence="1 4">Belongs to the 5-formyltetrahydrofolate cyclo-ligase family.</text>
</comment>
<keyword evidence="6" id="KW-1185">Reference proteome</keyword>
<dbReference type="Pfam" id="PF01812">
    <property type="entry name" value="5-FTHF_cyc-lig"/>
    <property type="match status" value="1"/>
</dbReference>
<keyword evidence="4" id="KW-0479">Metal-binding</keyword>
<comment type="cofactor">
    <cofactor evidence="4">
        <name>Mg(2+)</name>
        <dbReference type="ChEBI" id="CHEBI:18420"/>
    </cofactor>
</comment>
<dbReference type="GO" id="GO:0030272">
    <property type="term" value="F:5-formyltetrahydrofolate cyclo-ligase activity"/>
    <property type="evidence" value="ECO:0007669"/>
    <property type="project" value="UniProtKB-EC"/>
</dbReference>
<comment type="catalytic activity">
    <reaction evidence="4">
        <text>(6S)-5-formyl-5,6,7,8-tetrahydrofolate + ATP = (6R)-5,10-methenyltetrahydrofolate + ADP + phosphate</text>
        <dbReference type="Rhea" id="RHEA:10488"/>
        <dbReference type="ChEBI" id="CHEBI:30616"/>
        <dbReference type="ChEBI" id="CHEBI:43474"/>
        <dbReference type="ChEBI" id="CHEBI:57455"/>
        <dbReference type="ChEBI" id="CHEBI:57457"/>
        <dbReference type="ChEBI" id="CHEBI:456216"/>
        <dbReference type="EC" id="6.3.3.2"/>
    </reaction>
</comment>
<dbReference type="Proteomes" id="UP001316087">
    <property type="component" value="Unassembled WGS sequence"/>
</dbReference>
<organism evidence="5 6">
    <name type="scientific">Solibacillus palustris</name>
    <dbReference type="NCBI Taxonomy" id="2908203"/>
    <lineage>
        <taxon>Bacteria</taxon>
        <taxon>Bacillati</taxon>
        <taxon>Bacillota</taxon>
        <taxon>Bacilli</taxon>
        <taxon>Bacillales</taxon>
        <taxon>Caryophanaceae</taxon>
        <taxon>Solibacillus</taxon>
    </lineage>
</organism>
<evidence type="ECO:0000256" key="2">
    <source>
        <dbReference type="ARBA" id="ARBA00022741"/>
    </source>
</evidence>
<evidence type="ECO:0000313" key="6">
    <source>
        <dbReference type="Proteomes" id="UP001316087"/>
    </source>
</evidence>
<keyword evidence="4" id="KW-0460">Magnesium</keyword>
<gene>
    <name evidence="5" type="ORF">LZ480_07470</name>
</gene>
<accession>A0ABS9UCK4</accession>